<accession>A0AA88GL70</accession>
<protein>
    <recommendedName>
        <fullName evidence="6">Ras family small GTPase</fullName>
    </recommendedName>
</protein>
<dbReference type="InterPro" id="IPR001806">
    <property type="entry name" value="Small_GTPase"/>
</dbReference>
<dbReference type="Proteomes" id="UP000816034">
    <property type="component" value="Unassembled WGS sequence"/>
</dbReference>
<dbReference type="PRINTS" id="PR00449">
    <property type="entry name" value="RASTRNSFRMNG"/>
</dbReference>
<dbReference type="InterPro" id="IPR020849">
    <property type="entry name" value="Small_GTPase_Ras-type"/>
</dbReference>
<evidence type="ECO:0000256" key="1">
    <source>
        <dbReference type="ARBA" id="ARBA00022741"/>
    </source>
</evidence>
<organism evidence="4 5">
    <name type="scientific">Naegleria lovaniensis</name>
    <name type="common">Amoeba</name>
    <dbReference type="NCBI Taxonomy" id="51637"/>
    <lineage>
        <taxon>Eukaryota</taxon>
        <taxon>Discoba</taxon>
        <taxon>Heterolobosea</taxon>
        <taxon>Tetramitia</taxon>
        <taxon>Eutetramitia</taxon>
        <taxon>Vahlkampfiidae</taxon>
        <taxon>Naegleria</taxon>
    </lineage>
</organism>
<dbReference type="RefSeq" id="XP_044548690.1">
    <property type="nucleotide sequence ID" value="XM_044694676.1"/>
</dbReference>
<dbReference type="PANTHER" id="PTHR24070">
    <property type="entry name" value="RAS, DI-RAS, AND RHEB FAMILY MEMBERS OF SMALL GTPASE SUPERFAMILY"/>
    <property type="match status" value="1"/>
</dbReference>
<keyword evidence="5" id="KW-1185">Reference proteome</keyword>
<keyword evidence="1" id="KW-0547">Nucleotide-binding</keyword>
<feature type="compositionally biased region" description="Low complexity" evidence="3">
    <location>
        <begin position="251"/>
        <end position="269"/>
    </location>
</feature>
<dbReference type="EMBL" id="PYSW02000022">
    <property type="protein sequence ID" value="KAG2383011.1"/>
    <property type="molecule type" value="Genomic_DNA"/>
</dbReference>
<name>A0AA88GL70_NAELO</name>
<evidence type="ECO:0000256" key="2">
    <source>
        <dbReference type="ARBA" id="ARBA00023134"/>
    </source>
</evidence>
<evidence type="ECO:0000313" key="4">
    <source>
        <dbReference type="EMBL" id="KAG2383011.1"/>
    </source>
</evidence>
<dbReference type="SUPFAM" id="SSF52540">
    <property type="entry name" value="P-loop containing nucleoside triphosphate hydrolases"/>
    <property type="match status" value="1"/>
</dbReference>
<dbReference type="AlphaFoldDB" id="A0AA88GL70"/>
<dbReference type="PROSITE" id="PS51419">
    <property type="entry name" value="RAB"/>
    <property type="match status" value="1"/>
</dbReference>
<feature type="region of interest" description="Disordered" evidence="3">
    <location>
        <begin position="242"/>
        <end position="353"/>
    </location>
</feature>
<dbReference type="GO" id="GO:0016020">
    <property type="term" value="C:membrane"/>
    <property type="evidence" value="ECO:0007669"/>
    <property type="project" value="InterPro"/>
</dbReference>
<dbReference type="InterPro" id="IPR027417">
    <property type="entry name" value="P-loop_NTPase"/>
</dbReference>
<dbReference type="GO" id="GO:0005525">
    <property type="term" value="F:GTP binding"/>
    <property type="evidence" value="ECO:0007669"/>
    <property type="project" value="UniProtKB-KW"/>
</dbReference>
<dbReference type="SMART" id="SM00173">
    <property type="entry name" value="RAS"/>
    <property type="match status" value="1"/>
</dbReference>
<gene>
    <name evidence="4" type="ORF">C9374_004978</name>
</gene>
<dbReference type="SMART" id="SM00174">
    <property type="entry name" value="RHO"/>
    <property type="match status" value="1"/>
</dbReference>
<proteinExistence type="predicted"/>
<reference evidence="4 5" key="1">
    <citation type="journal article" date="2018" name="BMC Genomics">
        <title>The genome of Naegleria lovaniensis, the basis for a comparative approach to unravel pathogenicity factors of the human pathogenic amoeba N. fowleri.</title>
        <authorList>
            <person name="Liechti N."/>
            <person name="Schurch N."/>
            <person name="Bruggmann R."/>
            <person name="Wittwer M."/>
        </authorList>
    </citation>
    <scope>NUCLEOTIDE SEQUENCE [LARGE SCALE GENOMIC DNA]</scope>
    <source>
        <strain evidence="4 5">ATCC 30569</strain>
    </source>
</reference>
<keyword evidence="2" id="KW-0342">GTP-binding</keyword>
<dbReference type="PROSITE" id="PS51421">
    <property type="entry name" value="RAS"/>
    <property type="match status" value="1"/>
</dbReference>
<evidence type="ECO:0008006" key="6">
    <source>
        <dbReference type="Google" id="ProtNLM"/>
    </source>
</evidence>
<evidence type="ECO:0000313" key="5">
    <source>
        <dbReference type="Proteomes" id="UP000816034"/>
    </source>
</evidence>
<evidence type="ECO:0000256" key="3">
    <source>
        <dbReference type="SAM" id="MobiDB-lite"/>
    </source>
</evidence>
<dbReference type="Gene3D" id="3.40.50.300">
    <property type="entry name" value="P-loop containing nucleotide triphosphate hydrolases"/>
    <property type="match status" value="1"/>
</dbReference>
<sequence>MSFGSSSNSSSNTPPPTVSICLLGDSNVGKSSFIIRFRTSDFNEEYVPRQYLGSYVAYKFEGYNIRLQFYDTIGLEDFEHVNAQYDKIADIYLMCFALNDRTSFTNLVKYIRQLKSIKGLPLDEKVIFLVGTKSDCYEPVIEEYDWKSIQHDVTRKLTVKAPPLLTPSEQRIRRNFQTNVSTLTTEQENTSSSALNVVSSSTSRGQYNTVSHTQEKKLYISSSSADNISTYKRPALHHAMKLPEIPKPLHSSTNNTSNKMSTTTTTSIKPIPPMPQSSSISSSSQHANKTEENVTSNSQEKPKHIRQRSSSLKEFTAYSKEPLHTRPPHPTKTFDNKPRSGTIQNMKTFDEGDKNNATRGATFQEIVVFSQTLPRVPPKKDTSMMNSSQQQSSSIRKKFCVSDEEVASFLKTYPLFSGYIETSSKENTNINQVIQEALKMYYKRMRVEKLGGGKDENCMLM</sequence>
<dbReference type="SMART" id="SM00175">
    <property type="entry name" value="RAB"/>
    <property type="match status" value="1"/>
</dbReference>
<dbReference type="Pfam" id="PF00071">
    <property type="entry name" value="Ras"/>
    <property type="match status" value="1"/>
</dbReference>
<dbReference type="GO" id="GO:0003924">
    <property type="term" value="F:GTPase activity"/>
    <property type="evidence" value="ECO:0007669"/>
    <property type="project" value="InterPro"/>
</dbReference>
<dbReference type="GO" id="GO:0007165">
    <property type="term" value="P:signal transduction"/>
    <property type="evidence" value="ECO:0007669"/>
    <property type="project" value="InterPro"/>
</dbReference>
<comment type="caution">
    <text evidence="4">The sequence shown here is derived from an EMBL/GenBank/DDBJ whole genome shotgun (WGS) entry which is preliminary data.</text>
</comment>
<dbReference type="GeneID" id="68097433"/>